<feature type="compositionally biased region" description="Basic and acidic residues" evidence="1">
    <location>
        <begin position="362"/>
        <end position="373"/>
    </location>
</feature>
<proteinExistence type="predicted"/>
<sequence length="373" mass="41433">MALAAVVILGFIGVLLALLATHLYIQLRKLQHHNKDILSQQCNSYNLGQRARDQRRSVLLTLADCHQDHPSRSSAQSPGPIPIETHSSATGTYAGMSADVPQTLPAESPKADSWAIRKVRSMERLTELTNELTPKKERGDPFNEPTRRDNDSFQDHGVFTDRRSRYLQHTDSATLNSYTTPDSDELSDDFFSHFLSTPVEESLLIQTSQLTSQESISESEGHENDQIFAIKSRISAGNLGSASPQAQRCRSRSAAQTCQEFPCDDCVINDVPKILHSSIGSGAVANPTSRSGTKQPNPVELRQYIRSIRLSRRARRGATKTLSHQSSRKLANIASGTMLRLRPSTRSNQNVFDEQAGHRSHRLETINEGRQPK</sequence>
<comment type="caution">
    <text evidence="3">The sequence shown here is derived from an EMBL/GenBank/DDBJ whole genome shotgun (WGS) entry which is preliminary data.</text>
</comment>
<keyword evidence="4" id="KW-1185">Reference proteome</keyword>
<name>A0AAD6J0W0_DREDA</name>
<keyword evidence="2" id="KW-0812">Transmembrane</keyword>
<evidence type="ECO:0000313" key="4">
    <source>
        <dbReference type="Proteomes" id="UP001221413"/>
    </source>
</evidence>
<evidence type="ECO:0000256" key="1">
    <source>
        <dbReference type="SAM" id="MobiDB-lite"/>
    </source>
</evidence>
<keyword evidence="2" id="KW-0472">Membrane</keyword>
<dbReference type="Proteomes" id="UP001221413">
    <property type="component" value="Unassembled WGS sequence"/>
</dbReference>
<feature type="compositionally biased region" description="Basic and acidic residues" evidence="1">
    <location>
        <begin position="133"/>
        <end position="157"/>
    </location>
</feature>
<protein>
    <submittedName>
        <fullName evidence="3">Uncharacterized protein</fullName>
    </submittedName>
</protein>
<dbReference type="EMBL" id="JAQGDS010000006">
    <property type="protein sequence ID" value="KAJ6260086.1"/>
    <property type="molecule type" value="Genomic_DNA"/>
</dbReference>
<accession>A0AAD6J0W0</accession>
<feature type="region of interest" description="Disordered" evidence="1">
    <location>
        <begin position="343"/>
        <end position="373"/>
    </location>
</feature>
<feature type="region of interest" description="Disordered" evidence="1">
    <location>
        <begin position="67"/>
        <end position="95"/>
    </location>
</feature>
<evidence type="ECO:0000313" key="3">
    <source>
        <dbReference type="EMBL" id="KAJ6260086.1"/>
    </source>
</evidence>
<organism evidence="3 4">
    <name type="scientific">Drechslerella dactyloides</name>
    <name type="common">Nematode-trapping fungus</name>
    <name type="synonym">Arthrobotrys dactyloides</name>
    <dbReference type="NCBI Taxonomy" id="74499"/>
    <lineage>
        <taxon>Eukaryota</taxon>
        <taxon>Fungi</taxon>
        <taxon>Dikarya</taxon>
        <taxon>Ascomycota</taxon>
        <taxon>Pezizomycotina</taxon>
        <taxon>Orbiliomycetes</taxon>
        <taxon>Orbiliales</taxon>
        <taxon>Orbiliaceae</taxon>
        <taxon>Drechslerella</taxon>
    </lineage>
</organism>
<feature type="transmembrane region" description="Helical" evidence="2">
    <location>
        <begin position="6"/>
        <end position="25"/>
    </location>
</feature>
<reference evidence="3" key="1">
    <citation type="submission" date="2023-01" db="EMBL/GenBank/DDBJ databases">
        <title>The chitinases involved in constricting ring structure development in the nematode-trapping fungus Drechslerella dactyloides.</title>
        <authorList>
            <person name="Wang R."/>
            <person name="Zhang L."/>
            <person name="Tang P."/>
            <person name="Li S."/>
            <person name="Liang L."/>
        </authorList>
    </citation>
    <scope>NUCLEOTIDE SEQUENCE</scope>
    <source>
        <strain evidence="3">YMF1.00031</strain>
    </source>
</reference>
<keyword evidence="2" id="KW-1133">Transmembrane helix</keyword>
<dbReference type="AlphaFoldDB" id="A0AAD6J0W0"/>
<gene>
    <name evidence="3" type="ORF">Dda_5732</name>
</gene>
<evidence type="ECO:0000256" key="2">
    <source>
        <dbReference type="SAM" id="Phobius"/>
    </source>
</evidence>
<feature type="region of interest" description="Disordered" evidence="1">
    <location>
        <begin position="129"/>
        <end position="157"/>
    </location>
</feature>